<proteinExistence type="predicted"/>
<sequence>MTVGGSPPGGPEKITGPVTTRKVNFEKYGKSGTYA</sequence>
<name>A0A1H5R4Q6_9PSEU</name>
<evidence type="ECO:0000256" key="1">
    <source>
        <dbReference type="SAM" id="MobiDB-lite"/>
    </source>
</evidence>
<evidence type="ECO:0000313" key="3">
    <source>
        <dbReference type="Proteomes" id="UP000198878"/>
    </source>
</evidence>
<dbReference type="EMBL" id="FNUJ01000006">
    <property type="protein sequence ID" value="SEF33034.1"/>
    <property type="molecule type" value="Genomic_DNA"/>
</dbReference>
<organism evidence="2 3">
    <name type="scientific">Amycolatopsis pretoriensis</name>
    <dbReference type="NCBI Taxonomy" id="218821"/>
    <lineage>
        <taxon>Bacteria</taxon>
        <taxon>Bacillati</taxon>
        <taxon>Actinomycetota</taxon>
        <taxon>Actinomycetes</taxon>
        <taxon>Pseudonocardiales</taxon>
        <taxon>Pseudonocardiaceae</taxon>
        <taxon>Amycolatopsis</taxon>
    </lineage>
</organism>
<dbReference type="STRING" id="218821.SAMN05421837_106570"/>
<evidence type="ECO:0000313" key="2">
    <source>
        <dbReference type="EMBL" id="SEF33034.1"/>
    </source>
</evidence>
<feature type="region of interest" description="Disordered" evidence="1">
    <location>
        <begin position="1"/>
        <end position="21"/>
    </location>
</feature>
<dbReference type="Proteomes" id="UP000198878">
    <property type="component" value="Unassembled WGS sequence"/>
</dbReference>
<gene>
    <name evidence="2" type="ORF">SAMN05421837_106570</name>
</gene>
<keyword evidence="3" id="KW-1185">Reference proteome</keyword>
<reference evidence="3" key="1">
    <citation type="submission" date="2016-10" db="EMBL/GenBank/DDBJ databases">
        <authorList>
            <person name="Varghese N."/>
            <person name="Submissions S."/>
        </authorList>
    </citation>
    <scope>NUCLEOTIDE SEQUENCE [LARGE SCALE GENOMIC DNA]</scope>
    <source>
        <strain evidence="3">DSM 44654</strain>
    </source>
</reference>
<dbReference type="AlphaFoldDB" id="A0A1H5R4Q6"/>
<accession>A0A1H5R4Q6</accession>
<protein>
    <submittedName>
        <fullName evidence="2">Uncharacterized protein</fullName>
    </submittedName>
</protein>